<proteinExistence type="predicted"/>
<dbReference type="PRINTS" id="PR00420">
    <property type="entry name" value="RNGMNOXGNASE"/>
</dbReference>
<dbReference type="Gene3D" id="3.50.50.60">
    <property type="entry name" value="FAD/NAD(P)-binding domain"/>
    <property type="match status" value="1"/>
</dbReference>
<evidence type="ECO:0000259" key="3">
    <source>
        <dbReference type="Pfam" id="PF01494"/>
    </source>
</evidence>
<dbReference type="PANTHER" id="PTHR13789">
    <property type="entry name" value="MONOOXYGENASE"/>
    <property type="match status" value="1"/>
</dbReference>
<dbReference type="SUPFAM" id="SSF54373">
    <property type="entry name" value="FAD-linked reductases, C-terminal domain"/>
    <property type="match status" value="1"/>
</dbReference>
<dbReference type="RefSeq" id="WP_237346174.1">
    <property type="nucleotide sequence ID" value="NZ_JABWGX010000016.1"/>
</dbReference>
<name>A0ABU0L972_XANAG</name>
<dbReference type="InterPro" id="IPR002938">
    <property type="entry name" value="FAD-bd"/>
</dbReference>
<dbReference type="InterPro" id="IPR050493">
    <property type="entry name" value="FAD-dep_Monooxygenase_BioMet"/>
</dbReference>
<dbReference type="Pfam" id="PF01494">
    <property type="entry name" value="FAD_binding_3"/>
    <property type="match status" value="1"/>
</dbReference>
<dbReference type="GO" id="GO:0018658">
    <property type="term" value="F:salicylate 1-monooxygenase activity"/>
    <property type="evidence" value="ECO:0007669"/>
    <property type="project" value="UniProtKB-EC"/>
</dbReference>
<dbReference type="PANTHER" id="PTHR13789:SF309">
    <property type="entry name" value="PUTATIVE (AFU_ORTHOLOGUE AFUA_6G14510)-RELATED"/>
    <property type="match status" value="1"/>
</dbReference>
<sequence>MGAKTAHILIAGGGIGGMAAALSLLQRGFDVDIYEQADAFREVGAGVQISPNGNRALNTLGVFEALKTLSCNADGKEIRLWNTGQTWKLFDLGHEAVERYGFPYLTVFRPDLLQVLVDAVTALKPDALHLGARVAGCAQSDNTVTLTLENGTRVSGDALIGADGVHSRIRHALWGESKAQFSGMMAWRGVIPMERLPQHMTRPVATNWVGPGAHVVCYPLRGGQLMNFVATVERSDWHTESWNAEGTLAECKADFAGWHSDIQAMIENAPSLFKWALMGRPPMSAWTRGRATLLGDACHPTLPFLAQGAVMALEDAVVLGRSLEAHRDNIPEALLRYEAARLDVTARKVMGAAANTERFHNPALATEAGAQAYVDQEWSRAAILNRYEWLFTYDVNAVTV</sequence>
<comment type="caution">
    <text evidence="4">The sequence shown here is derived from an EMBL/GenBank/DDBJ whole genome shotgun (WGS) entry which is preliminary data.</text>
</comment>
<reference evidence="4 5" key="1">
    <citation type="submission" date="2023-07" db="EMBL/GenBank/DDBJ databases">
        <title>Genomic Encyclopedia of Type Strains, Phase IV (KMG-IV): sequencing the most valuable type-strain genomes for metagenomic binning, comparative biology and taxonomic classification.</title>
        <authorList>
            <person name="Goeker M."/>
        </authorList>
    </citation>
    <scope>NUCLEOTIDE SEQUENCE [LARGE SCALE GENOMIC DNA]</scope>
    <source>
        <strain evidence="4 5">DSM 3770</strain>
    </source>
</reference>
<dbReference type="Proteomes" id="UP001241747">
    <property type="component" value="Unassembled WGS sequence"/>
</dbReference>
<dbReference type="EMBL" id="JAUSVY010000001">
    <property type="protein sequence ID" value="MDQ0503610.1"/>
    <property type="molecule type" value="Genomic_DNA"/>
</dbReference>
<keyword evidence="2" id="KW-0503">Monooxygenase</keyword>
<dbReference type="InterPro" id="IPR036188">
    <property type="entry name" value="FAD/NAD-bd_sf"/>
</dbReference>
<protein>
    <submittedName>
        <fullName evidence="4">Salicylate hydroxylase</fullName>
        <ecNumber evidence="4">1.14.13.1</ecNumber>
    </submittedName>
</protein>
<evidence type="ECO:0000313" key="5">
    <source>
        <dbReference type="Proteomes" id="UP001241747"/>
    </source>
</evidence>
<feature type="domain" description="FAD-binding" evidence="3">
    <location>
        <begin position="7"/>
        <end position="349"/>
    </location>
</feature>
<dbReference type="EC" id="1.14.13.1" evidence="4"/>
<dbReference type="SUPFAM" id="SSF51905">
    <property type="entry name" value="FAD/NAD(P)-binding domain"/>
    <property type="match status" value="1"/>
</dbReference>
<evidence type="ECO:0000256" key="1">
    <source>
        <dbReference type="ARBA" id="ARBA00023002"/>
    </source>
</evidence>
<gene>
    <name evidence="4" type="ORF">QOZ94_000380</name>
</gene>
<evidence type="ECO:0000313" key="4">
    <source>
        <dbReference type="EMBL" id="MDQ0503610.1"/>
    </source>
</evidence>
<keyword evidence="1 4" id="KW-0560">Oxidoreductase</keyword>
<organism evidence="4 5">
    <name type="scientific">Xanthobacter agilis</name>
    <dbReference type="NCBI Taxonomy" id="47492"/>
    <lineage>
        <taxon>Bacteria</taxon>
        <taxon>Pseudomonadati</taxon>
        <taxon>Pseudomonadota</taxon>
        <taxon>Alphaproteobacteria</taxon>
        <taxon>Hyphomicrobiales</taxon>
        <taxon>Xanthobacteraceae</taxon>
        <taxon>Xanthobacter</taxon>
    </lineage>
</organism>
<accession>A0ABU0L972</accession>
<evidence type="ECO:0000256" key="2">
    <source>
        <dbReference type="ARBA" id="ARBA00023033"/>
    </source>
</evidence>
<keyword evidence="5" id="KW-1185">Reference proteome</keyword>